<name>A0AAD7F9C6_9AGAR</name>
<accession>A0AAD7F9C6</accession>
<evidence type="ECO:0000313" key="2">
    <source>
        <dbReference type="Proteomes" id="UP001221142"/>
    </source>
</evidence>
<proteinExistence type="predicted"/>
<evidence type="ECO:0000313" key="1">
    <source>
        <dbReference type="EMBL" id="KAJ7610235.1"/>
    </source>
</evidence>
<dbReference type="EMBL" id="JARKIF010000036">
    <property type="protein sequence ID" value="KAJ7610235.1"/>
    <property type="molecule type" value="Genomic_DNA"/>
</dbReference>
<sequence>MLRCPGGWSSVPCAPLYGAVPFADEAVAFSGRPRPGEHAGCCVWREGLCSGGAVTFGTLLLSYAGSACGNGEGGVGPSSGAARRRRRHSFFSQYVVRTPGRLDPASLDSRTRCCPPRFIRCGRGFPAGILWSCARRAAFPRADEERMIRKS</sequence>
<reference evidence="1" key="1">
    <citation type="submission" date="2023-03" db="EMBL/GenBank/DDBJ databases">
        <title>Massive genome expansion in bonnet fungi (Mycena s.s.) driven by repeated elements and novel gene families across ecological guilds.</title>
        <authorList>
            <consortium name="Lawrence Berkeley National Laboratory"/>
            <person name="Harder C.B."/>
            <person name="Miyauchi S."/>
            <person name="Viragh M."/>
            <person name="Kuo A."/>
            <person name="Thoen E."/>
            <person name="Andreopoulos B."/>
            <person name="Lu D."/>
            <person name="Skrede I."/>
            <person name="Drula E."/>
            <person name="Henrissat B."/>
            <person name="Morin E."/>
            <person name="Kohler A."/>
            <person name="Barry K."/>
            <person name="LaButti K."/>
            <person name="Morin E."/>
            <person name="Salamov A."/>
            <person name="Lipzen A."/>
            <person name="Mereny Z."/>
            <person name="Hegedus B."/>
            <person name="Baldrian P."/>
            <person name="Stursova M."/>
            <person name="Weitz H."/>
            <person name="Taylor A."/>
            <person name="Grigoriev I.V."/>
            <person name="Nagy L.G."/>
            <person name="Martin F."/>
            <person name="Kauserud H."/>
        </authorList>
    </citation>
    <scope>NUCLEOTIDE SEQUENCE</scope>
    <source>
        <strain evidence="1">9284</strain>
    </source>
</reference>
<keyword evidence="2" id="KW-1185">Reference proteome</keyword>
<organism evidence="1 2">
    <name type="scientific">Roridomyces roridus</name>
    <dbReference type="NCBI Taxonomy" id="1738132"/>
    <lineage>
        <taxon>Eukaryota</taxon>
        <taxon>Fungi</taxon>
        <taxon>Dikarya</taxon>
        <taxon>Basidiomycota</taxon>
        <taxon>Agaricomycotina</taxon>
        <taxon>Agaricomycetes</taxon>
        <taxon>Agaricomycetidae</taxon>
        <taxon>Agaricales</taxon>
        <taxon>Marasmiineae</taxon>
        <taxon>Mycenaceae</taxon>
        <taxon>Roridomyces</taxon>
    </lineage>
</organism>
<protein>
    <submittedName>
        <fullName evidence="1">Uncharacterized protein</fullName>
    </submittedName>
</protein>
<comment type="caution">
    <text evidence="1">The sequence shown here is derived from an EMBL/GenBank/DDBJ whole genome shotgun (WGS) entry which is preliminary data.</text>
</comment>
<dbReference type="AlphaFoldDB" id="A0AAD7F9C6"/>
<gene>
    <name evidence="1" type="ORF">FB45DRAFT_337545</name>
</gene>
<dbReference type="Proteomes" id="UP001221142">
    <property type="component" value="Unassembled WGS sequence"/>
</dbReference>